<dbReference type="InterPro" id="IPR036804">
    <property type="entry name" value="CheR_N_sf"/>
</dbReference>
<keyword evidence="16" id="KW-1185">Reference proteome</keyword>
<dbReference type="InterPro" id="IPR000700">
    <property type="entry name" value="PAS-assoc_C"/>
</dbReference>
<dbReference type="SUPFAM" id="SSF47757">
    <property type="entry name" value="Chemotaxis receptor methyltransferase CheR, N-terminal domain"/>
    <property type="match status" value="1"/>
</dbReference>
<evidence type="ECO:0000256" key="6">
    <source>
        <dbReference type="PROSITE-ProRule" id="PRU00050"/>
    </source>
</evidence>
<dbReference type="Pfam" id="PF13426">
    <property type="entry name" value="PAS_9"/>
    <property type="match status" value="1"/>
</dbReference>
<evidence type="ECO:0000259" key="9">
    <source>
        <dbReference type="PROSITE" id="PS50109"/>
    </source>
</evidence>
<dbReference type="SMART" id="SM00091">
    <property type="entry name" value="PAS"/>
    <property type="match status" value="3"/>
</dbReference>
<dbReference type="SUPFAM" id="SSF53335">
    <property type="entry name" value="S-adenosyl-L-methionine-dependent methyltransferases"/>
    <property type="match status" value="1"/>
</dbReference>
<dbReference type="SMART" id="SM00387">
    <property type="entry name" value="HATPase_c"/>
    <property type="match status" value="1"/>
</dbReference>
<feature type="domain" description="Response regulatory" evidence="10">
    <location>
        <begin position="1369"/>
        <end position="1485"/>
    </location>
</feature>
<dbReference type="GO" id="GO:0032259">
    <property type="term" value="P:methylation"/>
    <property type="evidence" value="ECO:0007669"/>
    <property type="project" value="UniProtKB-KW"/>
</dbReference>
<dbReference type="Gene3D" id="3.30.450.20">
    <property type="entry name" value="PAS domain"/>
    <property type="match status" value="3"/>
</dbReference>
<dbReference type="CDD" id="cd16434">
    <property type="entry name" value="CheB-CheR_fusion"/>
    <property type="match status" value="1"/>
</dbReference>
<dbReference type="SUPFAM" id="SSF55874">
    <property type="entry name" value="ATPase domain of HSP90 chaperone/DNA topoisomerase II/histidine kinase"/>
    <property type="match status" value="1"/>
</dbReference>
<dbReference type="GO" id="GO:0000155">
    <property type="term" value="F:phosphorelay sensor kinase activity"/>
    <property type="evidence" value="ECO:0007669"/>
    <property type="project" value="InterPro"/>
</dbReference>
<dbReference type="InterPro" id="IPR036890">
    <property type="entry name" value="HATPase_C_sf"/>
</dbReference>
<dbReference type="STRING" id="1838286.Verru16b_01520"/>
<evidence type="ECO:0000313" key="16">
    <source>
        <dbReference type="Proteomes" id="UP000095228"/>
    </source>
</evidence>
<evidence type="ECO:0000256" key="8">
    <source>
        <dbReference type="SAM" id="Coils"/>
    </source>
</evidence>
<evidence type="ECO:0000256" key="7">
    <source>
        <dbReference type="PROSITE-ProRule" id="PRU00169"/>
    </source>
</evidence>
<dbReference type="CDD" id="cd00156">
    <property type="entry name" value="REC"/>
    <property type="match status" value="1"/>
</dbReference>
<feature type="domain" description="PAC" evidence="12">
    <location>
        <begin position="930"/>
        <end position="983"/>
    </location>
</feature>
<dbReference type="PROSITE" id="PS50112">
    <property type="entry name" value="PAS"/>
    <property type="match status" value="1"/>
</dbReference>
<dbReference type="PANTHER" id="PTHR24422">
    <property type="entry name" value="CHEMOTAXIS PROTEIN METHYLTRANSFERASE"/>
    <property type="match status" value="1"/>
</dbReference>
<dbReference type="InterPro" id="IPR035909">
    <property type="entry name" value="CheB_C"/>
</dbReference>
<dbReference type="Gene3D" id="3.40.50.150">
    <property type="entry name" value="Vaccinia Virus protein VP39"/>
    <property type="match status" value="1"/>
</dbReference>
<dbReference type="PROSITE" id="PS50122">
    <property type="entry name" value="CHEB"/>
    <property type="match status" value="1"/>
</dbReference>
<dbReference type="Pfam" id="PF08447">
    <property type="entry name" value="PAS_3"/>
    <property type="match status" value="1"/>
</dbReference>
<dbReference type="GO" id="GO:0000156">
    <property type="term" value="F:phosphorelay response regulator activity"/>
    <property type="evidence" value="ECO:0007669"/>
    <property type="project" value="InterPro"/>
</dbReference>
<comment type="catalytic activity">
    <reaction evidence="2">
        <text>L-glutamyl-[protein] + S-adenosyl-L-methionine = [protein]-L-glutamate 5-O-methyl ester + S-adenosyl-L-homocysteine</text>
        <dbReference type="Rhea" id="RHEA:24452"/>
        <dbReference type="Rhea" id="RHEA-COMP:10208"/>
        <dbReference type="Rhea" id="RHEA-COMP:10311"/>
        <dbReference type="ChEBI" id="CHEBI:29973"/>
        <dbReference type="ChEBI" id="CHEBI:57856"/>
        <dbReference type="ChEBI" id="CHEBI:59789"/>
        <dbReference type="ChEBI" id="CHEBI:82795"/>
        <dbReference type="EC" id="2.1.1.80"/>
    </reaction>
</comment>
<gene>
    <name evidence="15" type="ORF">Verru16b_01520</name>
</gene>
<dbReference type="CDD" id="cd00130">
    <property type="entry name" value="PAS"/>
    <property type="match status" value="3"/>
</dbReference>
<dbReference type="PROSITE" id="PS50110">
    <property type="entry name" value="RESPONSE_REGULATORY"/>
    <property type="match status" value="1"/>
</dbReference>
<dbReference type="InterPro" id="IPR022642">
    <property type="entry name" value="CheR_C"/>
</dbReference>
<dbReference type="SMART" id="SM00138">
    <property type="entry name" value="MeTrc"/>
    <property type="match status" value="1"/>
</dbReference>
<feature type="active site" evidence="6">
    <location>
        <position position="59"/>
    </location>
</feature>
<keyword evidence="8" id="KW-0175">Coiled coil</keyword>
<dbReference type="Pfam" id="PF01339">
    <property type="entry name" value="CheB_methylest"/>
    <property type="match status" value="1"/>
</dbReference>
<dbReference type="SUPFAM" id="SSF55785">
    <property type="entry name" value="PYP-like sensor domain (PAS domain)"/>
    <property type="match status" value="3"/>
</dbReference>
<dbReference type="InterPro" id="IPR000673">
    <property type="entry name" value="Sig_transdc_resp-reg_Me-estase"/>
</dbReference>
<dbReference type="InterPro" id="IPR000780">
    <property type="entry name" value="CheR_MeTrfase"/>
</dbReference>
<dbReference type="PANTHER" id="PTHR24422:SF10">
    <property type="entry name" value="CHEMOTAXIS PROTEIN METHYLTRANSFERASE 2"/>
    <property type="match status" value="1"/>
</dbReference>
<evidence type="ECO:0000259" key="14">
    <source>
        <dbReference type="PROSITE" id="PS50123"/>
    </source>
</evidence>
<name>A0A1D8AUA0_9BACT</name>
<evidence type="ECO:0000259" key="11">
    <source>
        <dbReference type="PROSITE" id="PS50112"/>
    </source>
</evidence>
<sequence length="1491" mass="165371">MPPGPPTSARYRILPMSSSSPSPELVVGLGASAGGLRALETFFQAMPCDTGCAFVVVQHLSPDFKSLMNDLLARHTRMRIHRVEDGMLLEPDCIYLIPPRKLMTVKGGRLALTEREAARQLEFPINVFLESLATDYGPQAIAIILSGTGTDGTQGIRAVHEAGGLVIAQSLESADFNGMPRSVISSQLADYILPPERMPEAVITYAKYPQLRMMQTTHAMSAHEAAGTFGPVLEQLRHTSGIDFGEYKIPTVQRRIHRRMSFLHLADVNAYARQLVEQPAELDELYKDLLIGVTEFFRDPEAFESLGRDVLPALLAEPGREEFRVWVAGCASGEEAYSIAILVDEQVRASGYRGRVSIFATDMHRESLARASAGIYDRVRLENLGPDRISRYFKEEPSGYWRIVPELRQRIIFSAHNVISDPPFTKLDLITCRNMLIYFQPATQERVLALFHFALRRGGALFLGSSEGLGGVEGGFTAIATRFKLYRKTTDSLIAPPEIRSLPSGRTLRLTTGPLPGSLPSTITVNRSLLQAYDHLLKETMPAGFLAAENGEIIQYFQESSRYLLPPEGRSHENLYNRTDGDLRLALSTLIPKAIKSGAEAQALGVRQRQGTEENLLDVLVRPIPDERNGVSLVHVIFRNPRTAPPPLAGIQADDFAPQDALGSRVKDLEIELHSTKENLQATVEELQTSNEELQATNEELLAANEELQSTNEELHSVNEELYTVNAEFERKNHELKTVGEDLNNLLASTEIGTLFLDRHLRIRRFTPAIARIFHLLPQDISRPIDHLAYQIEGEPNLQQHLREVLTTGVPTAREIHTREGNWLLQRVLPFRTAEDKVDGVVMTFTDISAIKSMQDKLNLAMEFSRMVWWEWDLNENVLSTHTGGQSILGFAGAITTTSTTEWHQLIHAEDLDRVKQSLENCLRGDVTRWECQHRFLTRDGQWRWVVNKGKVAARDATGRPVRMLGTTQDVHERCLAEQEIKKLNLALERSPVMVMITDLEGHIEYVNQHFTDITGYTASEVIGQNPRILKSPDQAEDVFRDMWSTLKRGEPWQGEIQNRRKDGRRYRERATMAPVKDGDGRVTHYVALKEEITAAQTPDAEQSRMEEHLSQIQKMETLGTLAGGIAHDFNNILTAIIGHTDLAADLAPAPHPAAESLEQIRQASQRAADLVQRILSFSRREPSHREKVVLSFLIAEVTSLLRASIPSTIKLELSIDRNDLAVLANPTDLQQIVLNLGGNAAHAMRESGGSLHIALKPVTLGQVLRATAGTLEPGDYLSLQVSDTGTGIPPHVLARMFEPFFTTKPTGEGTGLGLSIILGIVLAHGGAIQVHTEVGRGTTFEVLLPAVAPDPDESEEELGLSARGRGQCIAFVDDEPSITLMAERGLTRQGYAPQTFDRAQALLDHLADSTRSFDLIITDHTMPGMTGLELIRRLRESGNHTPIIILSGNARYVSARELSGLGHVQFMPKPFDLGALVERITVAFAQADAP</sequence>
<dbReference type="Pfam" id="PF00512">
    <property type="entry name" value="HisKA"/>
    <property type="match status" value="1"/>
</dbReference>
<keyword evidence="6" id="KW-0378">Hydrolase</keyword>
<dbReference type="PATRIC" id="fig|1838286.3.peg.1536"/>
<feature type="domain" description="Histidine kinase" evidence="9">
    <location>
        <begin position="1125"/>
        <end position="1349"/>
    </location>
</feature>
<dbReference type="SUPFAM" id="SSF52738">
    <property type="entry name" value="Methylesterase CheB, C-terminal domain"/>
    <property type="match status" value="1"/>
</dbReference>
<feature type="domain" description="CheB-type methylesterase" evidence="13">
    <location>
        <begin position="15"/>
        <end position="209"/>
    </location>
</feature>
<dbReference type="GO" id="GO:0008984">
    <property type="term" value="F:protein-glutamate methylesterase activity"/>
    <property type="evidence" value="ECO:0007669"/>
    <property type="project" value="InterPro"/>
</dbReference>
<dbReference type="GO" id="GO:0005737">
    <property type="term" value="C:cytoplasm"/>
    <property type="evidence" value="ECO:0007669"/>
    <property type="project" value="InterPro"/>
</dbReference>
<keyword evidence="7" id="KW-0597">Phosphoprotein</keyword>
<keyword evidence="5" id="KW-0949">S-adenosyl-L-methionine</keyword>
<dbReference type="InterPro" id="IPR011006">
    <property type="entry name" value="CheY-like_superfamily"/>
</dbReference>
<dbReference type="PROSITE" id="PS50123">
    <property type="entry name" value="CHER"/>
    <property type="match status" value="1"/>
</dbReference>
<dbReference type="InterPro" id="IPR005467">
    <property type="entry name" value="His_kinase_dom"/>
</dbReference>
<evidence type="ECO:0000256" key="4">
    <source>
        <dbReference type="ARBA" id="ARBA00022679"/>
    </source>
</evidence>
<dbReference type="KEGG" id="obg:Verru16b_01520"/>
<feature type="domain" description="PAC" evidence="12">
    <location>
        <begin position="1053"/>
        <end position="1105"/>
    </location>
</feature>
<dbReference type="InterPro" id="IPR022641">
    <property type="entry name" value="CheR_N"/>
</dbReference>
<dbReference type="SMART" id="SM00086">
    <property type="entry name" value="PAC"/>
    <property type="match status" value="3"/>
</dbReference>
<dbReference type="Gene3D" id="1.10.287.130">
    <property type="match status" value="1"/>
</dbReference>
<dbReference type="InterPro" id="IPR029063">
    <property type="entry name" value="SAM-dependent_MTases_sf"/>
</dbReference>
<evidence type="ECO:0000256" key="5">
    <source>
        <dbReference type="ARBA" id="ARBA00022691"/>
    </source>
</evidence>
<dbReference type="Gene3D" id="3.40.50.2300">
    <property type="match status" value="1"/>
</dbReference>
<dbReference type="SUPFAM" id="SSF52172">
    <property type="entry name" value="CheY-like"/>
    <property type="match status" value="1"/>
</dbReference>
<dbReference type="Pfam" id="PF01739">
    <property type="entry name" value="CheR"/>
    <property type="match status" value="1"/>
</dbReference>
<dbReference type="InterPro" id="IPR000014">
    <property type="entry name" value="PAS"/>
</dbReference>
<dbReference type="InterPro" id="IPR013655">
    <property type="entry name" value="PAS_fold_3"/>
</dbReference>
<proteinExistence type="predicted"/>
<dbReference type="Proteomes" id="UP000095228">
    <property type="component" value="Chromosome"/>
</dbReference>
<dbReference type="Gene3D" id="3.40.50.180">
    <property type="entry name" value="Methylesterase CheB, C-terminal domain"/>
    <property type="match status" value="1"/>
</dbReference>
<dbReference type="Pfam" id="PF03705">
    <property type="entry name" value="CheR_N"/>
    <property type="match status" value="1"/>
</dbReference>
<organism evidence="15 16">
    <name type="scientific">Lacunisphaera limnophila</name>
    <dbReference type="NCBI Taxonomy" id="1838286"/>
    <lineage>
        <taxon>Bacteria</taxon>
        <taxon>Pseudomonadati</taxon>
        <taxon>Verrucomicrobiota</taxon>
        <taxon>Opitutia</taxon>
        <taxon>Opitutales</taxon>
        <taxon>Opitutaceae</taxon>
        <taxon>Lacunisphaera</taxon>
    </lineage>
</organism>
<dbReference type="SMART" id="SM00448">
    <property type="entry name" value="REC"/>
    <property type="match status" value="1"/>
</dbReference>
<evidence type="ECO:0000256" key="1">
    <source>
        <dbReference type="ARBA" id="ARBA00000085"/>
    </source>
</evidence>
<keyword evidence="4" id="KW-0808">Transferase</keyword>
<dbReference type="Gene3D" id="1.10.155.10">
    <property type="entry name" value="Chemotaxis receptor methyltransferase CheR, N-terminal domain"/>
    <property type="match status" value="1"/>
</dbReference>
<feature type="active site" evidence="6">
    <location>
        <position position="151"/>
    </location>
</feature>
<evidence type="ECO:0000256" key="3">
    <source>
        <dbReference type="ARBA" id="ARBA00022603"/>
    </source>
</evidence>
<dbReference type="InterPro" id="IPR001610">
    <property type="entry name" value="PAC"/>
</dbReference>
<dbReference type="EMBL" id="CP016094">
    <property type="protein sequence ID" value="AOS44458.1"/>
    <property type="molecule type" value="Genomic_DNA"/>
</dbReference>
<dbReference type="InterPro" id="IPR003594">
    <property type="entry name" value="HATPase_dom"/>
</dbReference>
<dbReference type="CDD" id="cd00082">
    <property type="entry name" value="HisKA"/>
    <property type="match status" value="1"/>
</dbReference>
<dbReference type="Pfam" id="PF13596">
    <property type="entry name" value="PAS_10"/>
    <property type="match status" value="1"/>
</dbReference>
<dbReference type="NCBIfam" id="TIGR00229">
    <property type="entry name" value="sensory_box"/>
    <property type="match status" value="2"/>
</dbReference>
<reference evidence="15 16" key="1">
    <citation type="submission" date="2016-06" db="EMBL/GenBank/DDBJ databases">
        <title>Three novel species with peptidoglycan cell walls form the new genus Lacunisphaera gen. nov. in the family Opitutaceae of the verrucomicrobial subdivision 4.</title>
        <authorList>
            <person name="Rast P."/>
            <person name="Gloeckner I."/>
            <person name="Jogler M."/>
            <person name="Boedeker C."/>
            <person name="Jeske O."/>
            <person name="Wiegand S."/>
            <person name="Reinhardt R."/>
            <person name="Schumann P."/>
            <person name="Rohde M."/>
            <person name="Spring S."/>
            <person name="Gloeckner F.O."/>
            <person name="Jogler C."/>
        </authorList>
    </citation>
    <scope>NUCLEOTIDE SEQUENCE [LARGE SCALE GENOMIC DNA]</scope>
    <source>
        <strain evidence="15 16">IG16b</strain>
    </source>
</reference>
<keyword evidence="6" id="KW-0145">Chemotaxis</keyword>
<keyword evidence="3" id="KW-0489">Methyltransferase</keyword>
<feature type="coiled-coil region" evidence="8">
    <location>
        <begin position="666"/>
        <end position="721"/>
    </location>
</feature>
<evidence type="ECO:0000259" key="10">
    <source>
        <dbReference type="PROSITE" id="PS50110"/>
    </source>
</evidence>
<evidence type="ECO:0000259" key="13">
    <source>
        <dbReference type="PROSITE" id="PS50122"/>
    </source>
</evidence>
<dbReference type="InterPro" id="IPR035965">
    <property type="entry name" value="PAS-like_dom_sf"/>
</dbReference>
<dbReference type="Pfam" id="PF00072">
    <property type="entry name" value="Response_reg"/>
    <property type="match status" value="1"/>
</dbReference>
<dbReference type="GO" id="GO:0006935">
    <property type="term" value="P:chemotaxis"/>
    <property type="evidence" value="ECO:0007669"/>
    <property type="project" value="UniProtKB-UniRule"/>
</dbReference>
<feature type="modified residue" description="4-aspartylphosphate" evidence="7">
    <location>
        <position position="1420"/>
    </location>
</feature>
<comment type="catalytic activity">
    <reaction evidence="1">
        <text>ATP + protein L-histidine = ADP + protein N-phospho-L-histidine.</text>
        <dbReference type="EC" id="2.7.13.3"/>
    </reaction>
</comment>
<dbReference type="PROSITE" id="PS50109">
    <property type="entry name" value="HIS_KIN"/>
    <property type="match status" value="1"/>
</dbReference>
<dbReference type="InterPro" id="IPR036097">
    <property type="entry name" value="HisK_dim/P_sf"/>
</dbReference>
<feature type="domain" description="PAS" evidence="11">
    <location>
        <begin position="980"/>
        <end position="1050"/>
    </location>
</feature>
<dbReference type="InterPro" id="IPR003661">
    <property type="entry name" value="HisK_dim/P_dom"/>
</dbReference>
<feature type="active site" evidence="6">
    <location>
        <position position="32"/>
    </location>
</feature>
<protein>
    <submittedName>
        <fullName evidence="15">Blue-light-activated protein</fullName>
    </submittedName>
</protein>
<dbReference type="SUPFAM" id="SSF47384">
    <property type="entry name" value="Homodimeric domain of signal transducing histidine kinase"/>
    <property type="match status" value="1"/>
</dbReference>
<accession>A0A1D8AUA0</accession>
<evidence type="ECO:0000259" key="12">
    <source>
        <dbReference type="PROSITE" id="PS50113"/>
    </source>
</evidence>
<dbReference type="Gene3D" id="3.30.565.10">
    <property type="entry name" value="Histidine kinase-like ATPase, C-terminal domain"/>
    <property type="match status" value="1"/>
</dbReference>
<dbReference type="InterPro" id="IPR050903">
    <property type="entry name" value="Bact_Chemotaxis_MeTrfase"/>
</dbReference>
<evidence type="ECO:0000313" key="15">
    <source>
        <dbReference type="EMBL" id="AOS44458.1"/>
    </source>
</evidence>
<dbReference type="Pfam" id="PF02518">
    <property type="entry name" value="HATPase_c"/>
    <property type="match status" value="1"/>
</dbReference>
<dbReference type="PROSITE" id="PS50113">
    <property type="entry name" value="PAC"/>
    <property type="match status" value="2"/>
</dbReference>
<feature type="domain" description="CheR-type methyltransferase" evidence="14">
    <location>
        <begin position="236"/>
        <end position="496"/>
    </location>
</feature>
<evidence type="ECO:0000256" key="2">
    <source>
        <dbReference type="ARBA" id="ARBA00001541"/>
    </source>
</evidence>
<dbReference type="GO" id="GO:0008983">
    <property type="term" value="F:protein-glutamate O-methyltransferase activity"/>
    <property type="evidence" value="ECO:0007669"/>
    <property type="project" value="UniProtKB-EC"/>
</dbReference>
<dbReference type="PRINTS" id="PR00996">
    <property type="entry name" value="CHERMTFRASE"/>
</dbReference>
<dbReference type="InterPro" id="IPR001789">
    <property type="entry name" value="Sig_transdc_resp-reg_receiver"/>
</dbReference>
<dbReference type="SMART" id="SM00388">
    <property type="entry name" value="HisKA"/>
    <property type="match status" value="1"/>
</dbReference>